<name>A0A2M8LFP4_9BACT</name>
<sequence length="90" mass="10460">MFIYHCQSGDAQADVEYSNAIFQGLFCQLLSFVELFALYPFLLLSRRLDMEDNYHKNKVLLFLGVVVLLYGLALAKKSWIVLAYLFSIHY</sequence>
<evidence type="ECO:0000313" key="2">
    <source>
        <dbReference type="EMBL" id="PJE76196.1"/>
    </source>
</evidence>
<evidence type="ECO:0000313" key="3">
    <source>
        <dbReference type="Proteomes" id="UP000231152"/>
    </source>
</evidence>
<reference evidence="2 3" key="1">
    <citation type="submission" date="2017-09" db="EMBL/GenBank/DDBJ databases">
        <title>Depth-based differentiation of microbial function through sediment-hosted aquifers and enrichment of novel symbionts in the deep terrestrial subsurface.</title>
        <authorList>
            <person name="Probst A.J."/>
            <person name="Ladd B."/>
            <person name="Jarett J.K."/>
            <person name="Geller-Mcgrath D.E."/>
            <person name="Sieber C.M."/>
            <person name="Emerson J.B."/>
            <person name="Anantharaman K."/>
            <person name="Thomas B.C."/>
            <person name="Malmstrom R."/>
            <person name="Stieglmeier M."/>
            <person name="Klingl A."/>
            <person name="Woyke T."/>
            <person name="Ryan C.M."/>
            <person name="Banfield J.F."/>
        </authorList>
    </citation>
    <scope>NUCLEOTIDE SEQUENCE [LARGE SCALE GENOMIC DNA]</scope>
    <source>
        <strain evidence="2">CG10_big_fil_rev_8_21_14_0_10_48_11</strain>
    </source>
</reference>
<organism evidence="2 3">
    <name type="scientific">Candidatus Uhrbacteria bacterium CG10_big_fil_rev_8_21_14_0_10_48_11</name>
    <dbReference type="NCBI Taxonomy" id="1975037"/>
    <lineage>
        <taxon>Bacteria</taxon>
        <taxon>Candidatus Uhriibacteriota</taxon>
    </lineage>
</organism>
<feature type="transmembrane region" description="Helical" evidence="1">
    <location>
        <begin position="60"/>
        <end position="86"/>
    </location>
</feature>
<dbReference type="Proteomes" id="UP000231152">
    <property type="component" value="Unassembled WGS sequence"/>
</dbReference>
<accession>A0A2M8LFP4</accession>
<keyword evidence="1" id="KW-1133">Transmembrane helix</keyword>
<protein>
    <submittedName>
        <fullName evidence="2">Uncharacterized protein</fullName>
    </submittedName>
</protein>
<dbReference type="EMBL" id="PFET01000003">
    <property type="protein sequence ID" value="PJE76196.1"/>
    <property type="molecule type" value="Genomic_DNA"/>
</dbReference>
<comment type="caution">
    <text evidence="2">The sequence shown here is derived from an EMBL/GenBank/DDBJ whole genome shotgun (WGS) entry which is preliminary data.</text>
</comment>
<keyword evidence="1" id="KW-0812">Transmembrane</keyword>
<keyword evidence="1" id="KW-0472">Membrane</keyword>
<evidence type="ECO:0000256" key="1">
    <source>
        <dbReference type="SAM" id="Phobius"/>
    </source>
</evidence>
<dbReference type="AlphaFoldDB" id="A0A2M8LFP4"/>
<proteinExistence type="predicted"/>
<feature type="transmembrane region" description="Helical" evidence="1">
    <location>
        <begin position="20"/>
        <end position="39"/>
    </location>
</feature>
<gene>
    <name evidence="2" type="ORF">COV04_00710</name>
</gene>